<dbReference type="InterPro" id="IPR013216">
    <property type="entry name" value="Methyltransf_11"/>
</dbReference>
<evidence type="ECO:0000256" key="1">
    <source>
        <dbReference type="ARBA" id="ARBA00005189"/>
    </source>
</evidence>
<dbReference type="NCBIfam" id="NF045667">
    <property type="entry name" value="MTase_DVU1556"/>
    <property type="match status" value="1"/>
</dbReference>
<evidence type="ECO:0000313" key="7">
    <source>
        <dbReference type="Proteomes" id="UP000616595"/>
    </source>
</evidence>
<dbReference type="GO" id="GO:0032259">
    <property type="term" value="P:methylation"/>
    <property type="evidence" value="ECO:0007669"/>
    <property type="project" value="UniProtKB-KW"/>
</dbReference>
<dbReference type="GO" id="GO:0008757">
    <property type="term" value="F:S-adenosylmethionine-dependent methyltransferase activity"/>
    <property type="evidence" value="ECO:0007669"/>
    <property type="project" value="InterPro"/>
</dbReference>
<dbReference type="InterPro" id="IPR029063">
    <property type="entry name" value="SAM-dependent_MTases_sf"/>
</dbReference>
<dbReference type="AlphaFoldDB" id="A0A923HR10"/>
<dbReference type="Proteomes" id="UP000616595">
    <property type="component" value="Unassembled WGS sequence"/>
</dbReference>
<accession>A0A923HR10</accession>
<evidence type="ECO:0000256" key="4">
    <source>
        <dbReference type="ARBA" id="ARBA00025707"/>
    </source>
</evidence>
<dbReference type="SUPFAM" id="SSF53335">
    <property type="entry name" value="S-adenosyl-L-methionine-dependent methyltransferases"/>
    <property type="match status" value="1"/>
</dbReference>
<dbReference type="CDD" id="cd02440">
    <property type="entry name" value="AdoMet_MTases"/>
    <property type="match status" value="1"/>
</dbReference>
<dbReference type="PANTHER" id="PTHR44307">
    <property type="entry name" value="PHOSPHOETHANOLAMINE METHYLTRANSFERASE"/>
    <property type="match status" value="1"/>
</dbReference>
<sequence>MSPSLWAKWQKLNRDWRINKLSGNCAYESPAMACLLGATLRPGGFDLTQKGIEFCQWTEADSLLDLGCGQGATVGYLDKNHGLKAVGIDPSKMLLKIAQENNPDGEFYIGRGEALPFENASFQGVLSECTLSLMDNVKLTLQEVHRVLKKDGYFFITDVYARNPEFLDLLEPYEFESCMRGLYDIRKLEINVESNGFEVMLLEDHSDLMKQLLVKTIFENGSMNGFWKKTTGSCASGFQEQLKRCKPGYFMMIARKVE</sequence>
<keyword evidence="2 6" id="KW-0489">Methyltransferase</keyword>
<evidence type="ECO:0000313" key="6">
    <source>
        <dbReference type="EMBL" id="MBC3887189.1"/>
    </source>
</evidence>
<comment type="caution">
    <text evidence="6">The sequence shown here is derived from an EMBL/GenBank/DDBJ whole genome shotgun (WGS) entry which is preliminary data.</text>
</comment>
<keyword evidence="3" id="KW-0808">Transferase</keyword>
<evidence type="ECO:0000259" key="5">
    <source>
        <dbReference type="Pfam" id="PF08241"/>
    </source>
</evidence>
<feature type="domain" description="Methyltransferase type 11" evidence="5">
    <location>
        <begin position="64"/>
        <end position="156"/>
    </location>
</feature>
<reference evidence="6" key="1">
    <citation type="submission" date="2019-10" db="EMBL/GenBank/DDBJ databases">
        <authorList>
            <person name="Ross D.E."/>
            <person name="Gulliver D."/>
        </authorList>
    </citation>
    <scope>NUCLEOTIDE SEQUENCE</scope>
    <source>
        <strain evidence="6">DER-2019</strain>
    </source>
</reference>
<evidence type="ECO:0000256" key="2">
    <source>
        <dbReference type="ARBA" id="ARBA00022603"/>
    </source>
</evidence>
<proteinExistence type="predicted"/>
<evidence type="ECO:0000256" key="3">
    <source>
        <dbReference type="ARBA" id="ARBA00022679"/>
    </source>
</evidence>
<dbReference type="EMBL" id="WJBD01000002">
    <property type="protein sequence ID" value="MBC3887189.1"/>
    <property type="molecule type" value="Genomic_DNA"/>
</dbReference>
<comment type="pathway">
    <text evidence="1">Lipid metabolism.</text>
</comment>
<dbReference type="Pfam" id="PF08241">
    <property type="entry name" value="Methyltransf_11"/>
    <property type="match status" value="1"/>
</dbReference>
<name>A0A923HR10_9FIRM</name>
<dbReference type="OrthoDB" id="9772751at2"/>
<dbReference type="PANTHER" id="PTHR44307:SF2">
    <property type="entry name" value="PHOSPHOETHANOLAMINE METHYLTRANSFERASE ISOFORM X1"/>
    <property type="match status" value="1"/>
</dbReference>
<protein>
    <submittedName>
        <fullName evidence="6">Methyltransferase domain-containing protein</fullName>
    </submittedName>
</protein>
<gene>
    <name evidence="6" type="ORF">GH810_02555</name>
</gene>
<reference evidence="6" key="2">
    <citation type="submission" date="2020-10" db="EMBL/GenBank/DDBJ databases">
        <title>Comparative genomics of the Acetobacterium genus.</title>
        <authorList>
            <person name="Marshall C."/>
            <person name="May H."/>
            <person name="Norman S."/>
        </authorList>
    </citation>
    <scope>NUCLEOTIDE SEQUENCE</scope>
    <source>
        <strain evidence="6">DER-2019</strain>
    </source>
</reference>
<dbReference type="Gene3D" id="3.40.50.150">
    <property type="entry name" value="Vaccinia Virus protein VP39"/>
    <property type="match status" value="1"/>
</dbReference>
<keyword evidence="7" id="KW-1185">Reference proteome</keyword>
<comment type="pathway">
    <text evidence="4">Phospholipid metabolism.</text>
</comment>
<organism evidence="6 7">
    <name type="scientific">Acetobacterium paludosum</name>
    <dbReference type="NCBI Taxonomy" id="52693"/>
    <lineage>
        <taxon>Bacteria</taxon>
        <taxon>Bacillati</taxon>
        <taxon>Bacillota</taxon>
        <taxon>Clostridia</taxon>
        <taxon>Eubacteriales</taxon>
        <taxon>Eubacteriaceae</taxon>
        <taxon>Acetobacterium</taxon>
    </lineage>
</organism>